<dbReference type="RefSeq" id="XP_013759144.1">
    <property type="nucleotide sequence ID" value="XM_013903690.1"/>
</dbReference>
<dbReference type="InterPro" id="IPR002327">
    <property type="entry name" value="Cyt_c_1A/1B"/>
</dbReference>
<keyword evidence="3 10" id="KW-0813">Transport</keyword>
<evidence type="ECO:0000256" key="9">
    <source>
        <dbReference type="RuleBase" id="RU004426"/>
    </source>
</evidence>
<evidence type="ECO:0000313" key="13">
    <source>
        <dbReference type="Proteomes" id="UP000054408"/>
    </source>
</evidence>
<evidence type="ECO:0000256" key="3">
    <source>
        <dbReference type="ARBA" id="ARBA00022448"/>
    </source>
</evidence>
<dbReference type="PANTHER" id="PTHR11961">
    <property type="entry name" value="CYTOCHROME C"/>
    <property type="match status" value="1"/>
</dbReference>
<keyword evidence="13" id="KW-1185">Reference proteome</keyword>
<sequence length="107" mass="11536">MASIPAGDAAKGAKIFQKRCAQCHTVDDADKTGPGLHGLFGRVSGTKPGYAYTKANRDAGILWQEDTLFAYLKKPKKYIPGTKMAFAGIKKAQERADLIAYLKEACA</sequence>
<keyword evidence="10" id="KW-0496">Mitochondrion</keyword>
<evidence type="ECO:0000256" key="5">
    <source>
        <dbReference type="ARBA" id="ARBA00022723"/>
    </source>
</evidence>
<dbReference type="PROSITE" id="PS51007">
    <property type="entry name" value="CYTC"/>
    <property type="match status" value="1"/>
</dbReference>
<dbReference type="OMA" id="KARCAQC"/>
<keyword evidence="10" id="KW-0679">Respiratory chain</keyword>
<comment type="function">
    <text evidence="10">Electron carrier protein. The oxidized form of the cytochrome c heme group can accept an electron from the heme group of the cytochrome c1 subunit of cytochrome reductase. Cytochrome c then transfers this electron to the cytochrome oxidase complex, the final protein carrier in the mitochondrial electron-transport chain.</text>
</comment>
<evidence type="ECO:0000259" key="11">
    <source>
        <dbReference type="PROSITE" id="PS51007"/>
    </source>
</evidence>
<dbReference type="InterPro" id="IPR009056">
    <property type="entry name" value="Cyt_c-like_dom"/>
</dbReference>
<evidence type="ECO:0000256" key="1">
    <source>
        <dbReference type="ARBA" id="ARBA00004569"/>
    </source>
</evidence>
<dbReference type="STRING" id="461836.A0A0L0D647"/>
<keyword evidence="7 8" id="KW-0408">Iron</keyword>
<dbReference type="GO" id="GO:0046872">
    <property type="term" value="F:metal ion binding"/>
    <property type="evidence" value="ECO:0007669"/>
    <property type="project" value="UniProtKB-KW"/>
</dbReference>
<dbReference type="EMBL" id="GL349448">
    <property type="protein sequence ID" value="KNC47660.1"/>
    <property type="molecule type" value="Genomic_DNA"/>
</dbReference>
<dbReference type="FunFam" id="1.10.760.10:FF:000001">
    <property type="entry name" value="Cytochrome c iso-1"/>
    <property type="match status" value="1"/>
</dbReference>
<comment type="PTM">
    <text evidence="10">Binds 1 heme group per subunit.</text>
</comment>
<feature type="domain" description="Cytochrome c" evidence="11">
    <location>
        <begin position="7"/>
        <end position="106"/>
    </location>
</feature>
<evidence type="ECO:0000256" key="6">
    <source>
        <dbReference type="ARBA" id="ARBA00022982"/>
    </source>
</evidence>
<comment type="similarity">
    <text evidence="2 9">Belongs to the cytochrome c family.</text>
</comment>
<name>A0A0L0D647_THETB</name>
<keyword evidence="5 8" id="KW-0479">Metal-binding</keyword>
<protein>
    <submittedName>
        <fullName evidence="12">Cytochrome c</fullName>
    </submittedName>
</protein>
<comment type="subcellular location">
    <subcellularLocation>
        <location evidence="1">Mitochondrion intermembrane space</location>
    </subcellularLocation>
</comment>
<evidence type="ECO:0000256" key="7">
    <source>
        <dbReference type="ARBA" id="ARBA00023004"/>
    </source>
</evidence>
<proteinExistence type="inferred from homology"/>
<dbReference type="GeneID" id="25563461"/>
<keyword evidence="6 10" id="KW-0249">Electron transport</keyword>
<evidence type="ECO:0000313" key="12">
    <source>
        <dbReference type="EMBL" id="KNC47660.1"/>
    </source>
</evidence>
<evidence type="ECO:0000256" key="8">
    <source>
        <dbReference type="PROSITE-ProRule" id="PRU00433"/>
    </source>
</evidence>
<evidence type="ECO:0000256" key="2">
    <source>
        <dbReference type="ARBA" id="ARBA00006488"/>
    </source>
</evidence>
<organism evidence="12 13">
    <name type="scientific">Thecamonas trahens ATCC 50062</name>
    <dbReference type="NCBI Taxonomy" id="461836"/>
    <lineage>
        <taxon>Eukaryota</taxon>
        <taxon>Apusozoa</taxon>
        <taxon>Apusomonadida</taxon>
        <taxon>Apusomonadidae</taxon>
        <taxon>Thecamonas</taxon>
    </lineage>
</organism>
<dbReference type="eggNOG" id="KOG3453">
    <property type="taxonomic scope" value="Eukaryota"/>
</dbReference>
<evidence type="ECO:0000256" key="10">
    <source>
        <dbReference type="RuleBase" id="RU004427"/>
    </source>
</evidence>
<dbReference type="GO" id="GO:0009055">
    <property type="term" value="F:electron transfer activity"/>
    <property type="evidence" value="ECO:0007669"/>
    <property type="project" value="InterPro"/>
</dbReference>
<dbReference type="GO" id="GO:0020037">
    <property type="term" value="F:heme binding"/>
    <property type="evidence" value="ECO:0007669"/>
    <property type="project" value="InterPro"/>
</dbReference>
<dbReference type="Gene3D" id="1.10.760.10">
    <property type="entry name" value="Cytochrome c-like domain"/>
    <property type="match status" value="1"/>
</dbReference>
<dbReference type="PRINTS" id="PR00604">
    <property type="entry name" value="CYTCHRMECIAB"/>
</dbReference>
<gene>
    <name evidence="12" type="ORF">AMSG_03890</name>
</gene>
<reference evidence="12 13" key="1">
    <citation type="submission" date="2010-05" db="EMBL/GenBank/DDBJ databases">
        <title>The Genome Sequence of Thecamonas trahens ATCC 50062.</title>
        <authorList>
            <consortium name="The Broad Institute Genome Sequencing Platform"/>
            <person name="Russ C."/>
            <person name="Cuomo C."/>
            <person name="Shea T."/>
            <person name="Young S.K."/>
            <person name="Zeng Q."/>
            <person name="Koehrsen M."/>
            <person name="Haas B."/>
            <person name="Borodovsky M."/>
            <person name="Guigo R."/>
            <person name="Alvarado L."/>
            <person name="Berlin A."/>
            <person name="Bochicchio J."/>
            <person name="Borenstein D."/>
            <person name="Chapman S."/>
            <person name="Chen Z."/>
            <person name="Freedman E."/>
            <person name="Gellesch M."/>
            <person name="Goldberg J."/>
            <person name="Griggs A."/>
            <person name="Gujja S."/>
            <person name="Heilman E."/>
            <person name="Heiman D."/>
            <person name="Hepburn T."/>
            <person name="Howarth C."/>
            <person name="Jen D."/>
            <person name="Larson L."/>
            <person name="Mehta T."/>
            <person name="Park D."/>
            <person name="Pearson M."/>
            <person name="Roberts A."/>
            <person name="Saif S."/>
            <person name="Shenoy N."/>
            <person name="Sisk P."/>
            <person name="Stolte C."/>
            <person name="Sykes S."/>
            <person name="Thomson T."/>
            <person name="Walk T."/>
            <person name="White J."/>
            <person name="Yandava C."/>
            <person name="Burger G."/>
            <person name="Gray M.W."/>
            <person name="Holland P.W.H."/>
            <person name="King N."/>
            <person name="Lang F.B.F."/>
            <person name="Roger A.J."/>
            <person name="Ruiz-Trillo I."/>
            <person name="Lander E."/>
            <person name="Nusbaum C."/>
        </authorList>
    </citation>
    <scope>NUCLEOTIDE SEQUENCE [LARGE SCALE GENOMIC DNA]</scope>
    <source>
        <strain evidence="12 13">ATCC 50062</strain>
    </source>
</reference>
<accession>A0A0L0D647</accession>
<keyword evidence="4 8" id="KW-0349">Heme</keyword>
<dbReference type="GO" id="GO:0005758">
    <property type="term" value="C:mitochondrial intermembrane space"/>
    <property type="evidence" value="ECO:0007669"/>
    <property type="project" value="UniProtKB-SubCell"/>
</dbReference>
<evidence type="ECO:0000256" key="4">
    <source>
        <dbReference type="ARBA" id="ARBA00022617"/>
    </source>
</evidence>
<dbReference type="OrthoDB" id="283091at2759"/>
<dbReference type="Proteomes" id="UP000054408">
    <property type="component" value="Unassembled WGS sequence"/>
</dbReference>
<dbReference type="AlphaFoldDB" id="A0A0L0D647"/>
<dbReference type="Pfam" id="PF00034">
    <property type="entry name" value="Cytochrom_C"/>
    <property type="match status" value="1"/>
</dbReference>
<dbReference type="InterPro" id="IPR036909">
    <property type="entry name" value="Cyt_c-like_dom_sf"/>
</dbReference>
<dbReference type="SUPFAM" id="SSF46626">
    <property type="entry name" value="Cytochrome c"/>
    <property type="match status" value="1"/>
</dbReference>